<proteinExistence type="predicted"/>
<organism evidence="1 2">
    <name type="scientific">Zarea fungicola</name>
    <dbReference type="NCBI Taxonomy" id="93591"/>
    <lineage>
        <taxon>Eukaryota</taxon>
        <taxon>Fungi</taxon>
        <taxon>Dikarya</taxon>
        <taxon>Ascomycota</taxon>
        <taxon>Pezizomycotina</taxon>
        <taxon>Sordariomycetes</taxon>
        <taxon>Hypocreomycetidae</taxon>
        <taxon>Hypocreales</taxon>
        <taxon>Cordycipitaceae</taxon>
        <taxon>Zarea</taxon>
    </lineage>
</organism>
<accession>A0ACC1NQV6</accession>
<sequence>MLAEVVNPLLEEDFPVLKERGFTGFLFGAGVTFFSTVATAAGIFARATCSVELIAGLFGANPPTALAAAAPCITSATISAVAGSIAAGIATAGAAAGFTFINPNTKIGERDIKPLIHTKFGVSHHFDLDTHKLLHYKHGGMLDSHNTTLISVTWLEKLPSANHTGGPFEALNMTEGRLLTLNDNGMIRTALGHINAMDRILDSFNDFKGNNGKGNPLTKRQTSEVNFITYNTFGLNPSEIESDNAEGIIGITDLNAAEGADGVTNFADFDAAFMQTNSAGETPEKLCVSAGPQGSAVGQNSFIIGEMYQNQFGGIDQSCQDSLSGKRDGLLEN</sequence>
<dbReference type="EMBL" id="JANJQO010000129">
    <property type="protein sequence ID" value="KAJ2981464.1"/>
    <property type="molecule type" value="Genomic_DNA"/>
</dbReference>
<evidence type="ECO:0000313" key="2">
    <source>
        <dbReference type="Proteomes" id="UP001143910"/>
    </source>
</evidence>
<gene>
    <name evidence="1" type="ORF">NQ176_g2007</name>
</gene>
<protein>
    <submittedName>
        <fullName evidence="1">Uncharacterized protein</fullName>
    </submittedName>
</protein>
<comment type="caution">
    <text evidence="1">The sequence shown here is derived from an EMBL/GenBank/DDBJ whole genome shotgun (WGS) entry which is preliminary data.</text>
</comment>
<evidence type="ECO:0000313" key="1">
    <source>
        <dbReference type="EMBL" id="KAJ2981464.1"/>
    </source>
</evidence>
<dbReference type="Proteomes" id="UP001143910">
    <property type="component" value="Unassembled WGS sequence"/>
</dbReference>
<reference evidence="1" key="1">
    <citation type="submission" date="2022-08" db="EMBL/GenBank/DDBJ databases">
        <title>Genome Sequence of Lecanicillium fungicola.</title>
        <authorList>
            <person name="Buettner E."/>
        </authorList>
    </citation>
    <scope>NUCLEOTIDE SEQUENCE</scope>
    <source>
        <strain evidence="1">Babe33</strain>
    </source>
</reference>
<name>A0ACC1NQV6_9HYPO</name>
<keyword evidence="2" id="KW-1185">Reference proteome</keyword>